<dbReference type="SUPFAM" id="SSF53098">
    <property type="entry name" value="Ribonuclease H-like"/>
    <property type="match status" value="1"/>
</dbReference>
<dbReference type="STRING" id="1629334.Cva_00234"/>
<dbReference type="NCBIfam" id="NF033545">
    <property type="entry name" value="transpos_IS630"/>
    <property type="match status" value="1"/>
</dbReference>
<dbReference type="Proteomes" id="UP000036771">
    <property type="component" value="Unassembled WGS sequence"/>
</dbReference>
<keyword evidence="3" id="KW-1185">Reference proteome</keyword>
<evidence type="ECO:0000313" key="2">
    <source>
        <dbReference type="EMBL" id="GAO97598.1"/>
    </source>
</evidence>
<proteinExistence type="predicted"/>
<dbReference type="InterPro" id="IPR038717">
    <property type="entry name" value="Tc1-like_DDE_dom"/>
</dbReference>
<dbReference type="EMBL" id="BBVC01000011">
    <property type="protein sequence ID" value="GAO97598.1"/>
    <property type="molecule type" value="Genomic_DNA"/>
</dbReference>
<dbReference type="InterPro" id="IPR012337">
    <property type="entry name" value="RNaseH-like_sf"/>
</dbReference>
<organism evidence="2 3">
    <name type="scientific">Caedimonas varicaedens</name>
    <dbReference type="NCBI Taxonomy" id="1629334"/>
    <lineage>
        <taxon>Bacteria</taxon>
        <taxon>Pseudomonadati</taxon>
        <taxon>Pseudomonadota</taxon>
        <taxon>Alphaproteobacteria</taxon>
        <taxon>Holosporales</taxon>
        <taxon>Caedimonadaceae</taxon>
        <taxon>Caedimonas</taxon>
    </lineage>
</organism>
<dbReference type="AlphaFoldDB" id="A0A0K8MBM9"/>
<reference evidence="2 3" key="1">
    <citation type="submission" date="2015-03" db="EMBL/GenBank/DDBJ databases">
        <title>Caedibacter varicaedens, whole genome shotgun sequence.</title>
        <authorList>
            <person name="Suzuki H."/>
            <person name="Dapper A.L."/>
            <person name="Gibson A.K."/>
            <person name="Jackson C."/>
            <person name="Lee H."/>
            <person name="Pejaver V.R."/>
            <person name="Doak T."/>
            <person name="Lynch M."/>
        </authorList>
    </citation>
    <scope>NUCLEOTIDE SEQUENCE [LARGE SCALE GENOMIC DNA]</scope>
</reference>
<name>A0A0K8MBM9_9PROT</name>
<sequence>MTYKKTLKHPKADPEKRATFCQELKAYEEAGHPIISLDESGFAHHMPRTHGYSPKGKRCEGIHDWGAKGRTNVIGALFQGLLLTVSLFCFSINTEVFTQWIIDDLLPKLPPKSVLILDNATFHKGKAMQKAIAEAGHIVLYLPPYSPDFNPIEHKWAQAKAIRRKKRCSIEQLFQDNKI</sequence>
<dbReference type="Pfam" id="PF13358">
    <property type="entry name" value="DDE_3"/>
    <property type="match status" value="1"/>
</dbReference>
<feature type="domain" description="Tc1-like transposase DDE" evidence="1">
    <location>
        <begin position="34"/>
        <end position="167"/>
    </location>
</feature>
<evidence type="ECO:0000313" key="3">
    <source>
        <dbReference type="Proteomes" id="UP000036771"/>
    </source>
</evidence>
<dbReference type="InterPro" id="IPR047655">
    <property type="entry name" value="Transpos_IS630-like"/>
</dbReference>
<dbReference type="GO" id="GO:0003676">
    <property type="term" value="F:nucleic acid binding"/>
    <property type="evidence" value="ECO:0007669"/>
    <property type="project" value="InterPro"/>
</dbReference>
<dbReference type="PANTHER" id="PTHR46564:SF1">
    <property type="entry name" value="TRANSPOSASE"/>
    <property type="match status" value="1"/>
</dbReference>
<comment type="caution">
    <text evidence="2">The sequence shown here is derived from an EMBL/GenBank/DDBJ whole genome shotgun (WGS) entry which is preliminary data.</text>
</comment>
<dbReference type="PANTHER" id="PTHR46564">
    <property type="entry name" value="TRANSPOSASE"/>
    <property type="match status" value="1"/>
</dbReference>
<dbReference type="InterPro" id="IPR036397">
    <property type="entry name" value="RNaseH_sf"/>
</dbReference>
<gene>
    <name evidence="2" type="ORF">Cva_00234</name>
</gene>
<dbReference type="Gene3D" id="3.30.420.10">
    <property type="entry name" value="Ribonuclease H-like superfamily/Ribonuclease H"/>
    <property type="match status" value="1"/>
</dbReference>
<accession>A0A0K8MBM9</accession>
<evidence type="ECO:0000259" key="1">
    <source>
        <dbReference type="Pfam" id="PF13358"/>
    </source>
</evidence>
<protein>
    <recommendedName>
        <fullName evidence="1">Tc1-like transposase DDE domain-containing protein</fullName>
    </recommendedName>
</protein>